<sequence length="99" mass="10861">MALPSPHTLGLPTAAPLLYGVDIFQLIRRFPPMKDYCASPALDQGVFPPYQCKSAALSGNPELSSSAPLMQMGGELGWLKEVVYHARQVRHVNDILRVN</sequence>
<name>A0A0G2ICJ1_9EURO</name>
<protein>
    <submittedName>
        <fullName evidence="1">Uncharacterized protein</fullName>
    </submittedName>
</protein>
<accession>A0A0G2ICJ1</accession>
<reference evidence="2" key="1">
    <citation type="journal article" date="2015" name="PLoS Genet.">
        <title>The dynamic genome and transcriptome of the human fungal pathogen Blastomyces and close relative Emmonsia.</title>
        <authorList>
            <person name="Munoz J.F."/>
            <person name="Gauthier G.M."/>
            <person name="Desjardins C.A."/>
            <person name="Gallo J.E."/>
            <person name="Holder J."/>
            <person name="Sullivan T.D."/>
            <person name="Marty A.J."/>
            <person name="Carmen J.C."/>
            <person name="Chen Z."/>
            <person name="Ding L."/>
            <person name="Gujja S."/>
            <person name="Magrini V."/>
            <person name="Misas E."/>
            <person name="Mitreva M."/>
            <person name="Priest M."/>
            <person name="Saif S."/>
            <person name="Whiston E.A."/>
            <person name="Young S."/>
            <person name="Zeng Q."/>
            <person name="Goldman W.E."/>
            <person name="Mardis E.R."/>
            <person name="Taylor J.W."/>
            <person name="McEwen J.G."/>
            <person name="Clay O.K."/>
            <person name="Klein B.S."/>
            <person name="Cuomo C.A."/>
        </authorList>
    </citation>
    <scope>NUCLEOTIDE SEQUENCE [LARGE SCALE GENOMIC DNA]</scope>
    <source>
        <strain evidence="2">UAMH 3008</strain>
    </source>
</reference>
<evidence type="ECO:0000313" key="2">
    <source>
        <dbReference type="Proteomes" id="UP000034164"/>
    </source>
</evidence>
<dbReference type="EMBL" id="LCZI01000124">
    <property type="protein sequence ID" value="KKZ68308.1"/>
    <property type="molecule type" value="Genomic_DNA"/>
</dbReference>
<evidence type="ECO:0000313" key="1">
    <source>
        <dbReference type="EMBL" id="KKZ68308.1"/>
    </source>
</evidence>
<comment type="caution">
    <text evidence="1">The sequence shown here is derived from an EMBL/GenBank/DDBJ whole genome shotgun (WGS) entry which is preliminary data.</text>
</comment>
<dbReference type="AlphaFoldDB" id="A0A0G2ICJ1"/>
<dbReference type="Proteomes" id="UP000034164">
    <property type="component" value="Unassembled WGS sequence"/>
</dbReference>
<dbReference type="VEuPathDB" id="FungiDB:EMCG_05983"/>
<gene>
    <name evidence="1" type="ORF">EMCG_05983</name>
</gene>
<proteinExistence type="predicted"/>
<organism evidence="1 2">
    <name type="scientific">[Emmonsia] crescens</name>
    <dbReference type="NCBI Taxonomy" id="73230"/>
    <lineage>
        <taxon>Eukaryota</taxon>
        <taxon>Fungi</taxon>
        <taxon>Dikarya</taxon>
        <taxon>Ascomycota</taxon>
        <taxon>Pezizomycotina</taxon>
        <taxon>Eurotiomycetes</taxon>
        <taxon>Eurotiomycetidae</taxon>
        <taxon>Onygenales</taxon>
        <taxon>Ajellomycetaceae</taxon>
        <taxon>Emergomyces</taxon>
    </lineage>
</organism>